<feature type="signal peptide" evidence="2">
    <location>
        <begin position="1"/>
        <end position="15"/>
    </location>
</feature>
<sequence>MLSAALVLIAHLALALDGKTIVRKLDSEEDVAVALAKYTASLSHKFTKEMGSFSIALSRDTLIYTMRAVPLTDPLSNYKLAFDGFLSKVPIQKNNAYSIPYKNSPSDTKKLVLVEKIIILISTDRFPIFDIILNGIGFDSHITSLFPNRPQ</sequence>
<evidence type="ECO:0000256" key="2">
    <source>
        <dbReference type="SAM" id="SignalP"/>
    </source>
</evidence>
<dbReference type="InterPro" id="IPR039104">
    <property type="entry name" value="6PGL"/>
</dbReference>
<comment type="caution">
    <text evidence="4">The sequence shown here is derived from an EMBL/GenBank/DDBJ whole genome shotgun (WGS) entry which is preliminary data.</text>
</comment>
<dbReference type="Pfam" id="PF01182">
    <property type="entry name" value="Glucosamine_iso"/>
    <property type="match status" value="1"/>
</dbReference>
<gene>
    <name evidence="4" type="ORF">STAS_09571</name>
</gene>
<dbReference type="OrthoDB" id="432544at2759"/>
<evidence type="ECO:0000313" key="5">
    <source>
        <dbReference type="Proteomes" id="UP000325081"/>
    </source>
</evidence>
<dbReference type="AlphaFoldDB" id="A0A5A7PL42"/>
<dbReference type="PANTHER" id="PTHR11054:SF22">
    <property type="entry name" value="6-PHOSPHOGLUCONOLACTONASE 3, CHLOROPLASTIC"/>
    <property type="match status" value="1"/>
</dbReference>
<evidence type="ECO:0000313" key="4">
    <source>
        <dbReference type="EMBL" id="GER33424.1"/>
    </source>
</evidence>
<evidence type="ECO:0000259" key="3">
    <source>
        <dbReference type="Pfam" id="PF01182"/>
    </source>
</evidence>
<dbReference type="InterPro" id="IPR006148">
    <property type="entry name" value="Glc/Gal-6P_isomerase"/>
</dbReference>
<dbReference type="Proteomes" id="UP000325081">
    <property type="component" value="Unassembled WGS sequence"/>
</dbReference>
<keyword evidence="2" id="KW-0732">Signal</keyword>
<dbReference type="GO" id="GO:0006098">
    <property type="term" value="P:pentose-phosphate shunt"/>
    <property type="evidence" value="ECO:0007669"/>
    <property type="project" value="UniProtKB-UniPathway"/>
</dbReference>
<dbReference type="UniPathway" id="UPA00115"/>
<protein>
    <submittedName>
        <fullName evidence="4">6-phosphogluconolactonase</fullName>
    </submittedName>
</protein>
<name>A0A5A7PL42_STRAF</name>
<dbReference type="GO" id="GO:0005975">
    <property type="term" value="P:carbohydrate metabolic process"/>
    <property type="evidence" value="ECO:0007669"/>
    <property type="project" value="InterPro"/>
</dbReference>
<feature type="chain" id="PRO_5023109685" evidence="2">
    <location>
        <begin position="16"/>
        <end position="151"/>
    </location>
</feature>
<reference evidence="5" key="1">
    <citation type="journal article" date="2019" name="Curr. Biol.">
        <title>Genome Sequence of Striga asiatica Provides Insight into the Evolution of Plant Parasitism.</title>
        <authorList>
            <person name="Yoshida S."/>
            <person name="Kim S."/>
            <person name="Wafula E.K."/>
            <person name="Tanskanen J."/>
            <person name="Kim Y.M."/>
            <person name="Honaas L."/>
            <person name="Yang Z."/>
            <person name="Spallek T."/>
            <person name="Conn C.E."/>
            <person name="Ichihashi Y."/>
            <person name="Cheong K."/>
            <person name="Cui S."/>
            <person name="Der J.P."/>
            <person name="Gundlach H."/>
            <person name="Jiao Y."/>
            <person name="Hori C."/>
            <person name="Ishida J.K."/>
            <person name="Kasahara H."/>
            <person name="Kiba T."/>
            <person name="Kim M.S."/>
            <person name="Koo N."/>
            <person name="Laohavisit A."/>
            <person name="Lee Y.H."/>
            <person name="Lumba S."/>
            <person name="McCourt P."/>
            <person name="Mortimer J.C."/>
            <person name="Mutuku J.M."/>
            <person name="Nomura T."/>
            <person name="Sasaki-Sekimoto Y."/>
            <person name="Seto Y."/>
            <person name="Wang Y."/>
            <person name="Wakatake T."/>
            <person name="Sakakibara H."/>
            <person name="Demura T."/>
            <person name="Yamaguchi S."/>
            <person name="Yoneyama K."/>
            <person name="Manabe R.I."/>
            <person name="Nelson D.C."/>
            <person name="Schulman A.H."/>
            <person name="Timko M.P."/>
            <person name="dePamphilis C.W."/>
            <person name="Choi D."/>
            <person name="Shirasu K."/>
        </authorList>
    </citation>
    <scope>NUCLEOTIDE SEQUENCE [LARGE SCALE GENOMIC DNA]</scope>
    <source>
        <strain evidence="5">cv. UVA1</strain>
    </source>
</reference>
<comment type="pathway">
    <text evidence="1">Carbohydrate degradation; pentose phosphate pathway.</text>
</comment>
<dbReference type="PANTHER" id="PTHR11054">
    <property type="entry name" value="6-PHOSPHOGLUCONOLACTONASE"/>
    <property type="match status" value="1"/>
</dbReference>
<dbReference type="SUPFAM" id="SSF100950">
    <property type="entry name" value="NagB/RpiA/CoA transferase-like"/>
    <property type="match status" value="1"/>
</dbReference>
<keyword evidence="5" id="KW-1185">Reference proteome</keyword>
<evidence type="ECO:0000256" key="1">
    <source>
        <dbReference type="ARBA" id="ARBA00004959"/>
    </source>
</evidence>
<proteinExistence type="predicted"/>
<feature type="domain" description="Glucosamine/galactosamine-6-phosphate isomerase" evidence="3">
    <location>
        <begin position="67"/>
        <end position="151"/>
    </location>
</feature>
<organism evidence="4 5">
    <name type="scientific">Striga asiatica</name>
    <name type="common">Asiatic witchweed</name>
    <name type="synonym">Buchnera asiatica</name>
    <dbReference type="NCBI Taxonomy" id="4170"/>
    <lineage>
        <taxon>Eukaryota</taxon>
        <taxon>Viridiplantae</taxon>
        <taxon>Streptophyta</taxon>
        <taxon>Embryophyta</taxon>
        <taxon>Tracheophyta</taxon>
        <taxon>Spermatophyta</taxon>
        <taxon>Magnoliopsida</taxon>
        <taxon>eudicotyledons</taxon>
        <taxon>Gunneridae</taxon>
        <taxon>Pentapetalae</taxon>
        <taxon>asterids</taxon>
        <taxon>lamiids</taxon>
        <taxon>Lamiales</taxon>
        <taxon>Orobanchaceae</taxon>
        <taxon>Buchnereae</taxon>
        <taxon>Striga</taxon>
    </lineage>
</organism>
<dbReference type="EMBL" id="BKCP01004738">
    <property type="protein sequence ID" value="GER33424.1"/>
    <property type="molecule type" value="Genomic_DNA"/>
</dbReference>
<dbReference type="Gene3D" id="3.40.50.1360">
    <property type="match status" value="1"/>
</dbReference>
<dbReference type="InterPro" id="IPR037171">
    <property type="entry name" value="NagB/RpiA_transferase-like"/>
</dbReference>
<accession>A0A5A7PL42</accession>